<keyword evidence="3 8" id="KW-0436">Ligase</keyword>
<evidence type="ECO:0000256" key="2">
    <source>
        <dbReference type="ARBA" id="ARBA00022490"/>
    </source>
</evidence>
<dbReference type="Proteomes" id="UP001259982">
    <property type="component" value="Unassembled WGS sequence"/>
</dbReference>
<gene>
    <name evidence="8 10" type="primary">tilS</name>
    <name evidence="10" type="ORF">RM531_02525</name>
</gene>
<dbReference type="SUPFAM" id="SSF52402">
    <property type="entry name" value="Adenine nucleotide alpha hydrolases-like"/>
    <property type="match status" value="1"/>
</dbReference>
<dbReference type="CDD" id="cd01992">
    <property type="entry name" value="TilS_N"/>
    <property type="match status" value="1"/>
</dbReference>
<dbReference type="EMBL" id="JAVRHY010000002">
    <property type="protein sequence ID" value="MDT0617338.1"/>
    <property type="molecule type" value="Genomic_DNA"/>
</dbReference>
<dbReference type="SMART" id="SM00977">
    <property type="entry name" value="TilS_C"/>
    <property type="match status" value="1"/>
</dbReference>
<comment type="subcellular location">
    <subcellularLocation>
        <location evidence="1 8">Cytoplasm</location>
    </subcellularLocation>
</comment>
<evidence type="ECO:0000256" key="6">
    <source>
        <dbReference type="ARBA" id="ARBA00022840"/>
    </source>
</evidence>
<dbReference type="SUPFAM" id="SSF82829">
    <property type="entry name" value="MesJ substrate recognition domain-like"/>
    <property type="match status" value="1"/>
</dbReference>
<dbReference type="NCBIfam" id="TIGR02432">
    <property type="entry name" value="lysidine_TilS_N"/>
    <property type="match status" value="1"/>
</dbReference>
<dbReference type="PANTHER" id="PTHR43033">
    <property type="entry name" value="TRNA(ILE)-LYSIDINE SYNTHASE-RELATED"/>
    <property type="match status" value="1"/>
</dbReference>
<evidence type="ECO:0000256" key="4">
    <source>
        <dbReference type="ARBA" id="ARBA00022694"/>
    </source>
</evidence>
<dbReference type="PANTHER" id="PTHR43033:SF1">
    <property type="entry name" value="TRNA(ILE)-LYSIDINE SYNTHASE-RELATED"/>
    <property type="match status" value="1"/>
</dbReference>
<accession>A0ABU3B7R3</accession>
<sequence length="437" mass="47260">MASPRERIRAALTDLVDPANDGHWLVAFSGGVDSSVLLHELAAIAPGRVRAVHVCHGMHPDCGRWADHCRTVCEGLGLTLERRDVTVATGQGESPEAAARDARYRALAVALQPDERLVTAHHADDQAETFLLQALRGSGVAGLAAMPQAPTGARPARPFLSLTRADLLARARELGLTWIEDPSNQDDAVDRAYLRGRVWPSLAARWPAAATSLSRAAASAAEARRLLDELAAADLAGSARGETLDVEALRQLGVDRQRNLLRYWLRGLGLDCPDQRHLAQIRQQALGAAASRQPRVTWPGTELRRFNGRLFAFTQLSPAPAGWQVDWDGSVPLDLPGGLGQLDAEAPCPVPLQVRLRRGGERLRLPGRAHHASLGELCRQAGVPPWVRERLPLVFADERLVAVADWLVADPAELPAGAVLPPLHWSTRLPGWPPATL</sequence>
<dbReference type="NCBIfam" id="TIGR02433">
    <property type="entry name" value="lysidine_TilS_C"/>
    <property type="match status" value="1"/>
</dbReference>
<comment type="function">
    <text evidence="8">Ligates lysine onto the cytidine present at position 34 of the AUA codon-specific tRNA(Ile) that contains the anticodon CAU, in an ATP-dependent manner. Cytidine is converted to lysidine, thus changing the amino acid specificity of the tRNA from methionine to isoleucine.</text>
</comment>
<dbReference type="SUPFAM" id="SSF56037">
    <property type="entry name" value="PheT/TilS domain"/>
    <property type="match status" value="1"/>
</dbReference>
<dbReference type="Gene3D" id="3.40.50.620">
    <property type="entry name" value="HUPs"/>
    <property type="match status" value="1"/>
</dbReference>
<dbReference type="Pfam" id="PF01171">
    <property type="entry name" value="ATP_bind_3"/>
    <property type="match status" value="1"/>
</dbReference>
<organism evidence="10 11">
    <name type="scientific">Spectribacter acetivorans</name>
    <dbReference type="NCBI Taxonomy" id="3075603"/>
    <lineage>
        <taxon>Bacteria</taxon>
        <taxon>Pseudomonadati</taxon>
        <taxon>Pseudomonadota</taxon>
        <taxon>Gammaproteobacteria</taxon>
        <taxon>Salinisphaerales</taxon>
        <taxon>Salinisphaeraceae</taxon>
        <taxon>Spectribacter</taxon>
    </lineage>
</organism>
<evidence type="ECO:0000313" key="10">
    <source>
        <dbReference type="EMBL" id="MDT0617338.1"/>
    </source>
</evidence>
<evidence type="ECO:0000256" key="1">
    <source>
        <dbReference type="ARBA" id="ARBA00004496"/>
    </source>
</evidence>
<comment type="domain">
    <text evidence="8">The N-terminal region contains the highly conserved SGGXDS motif, predicted to be a P-loop motif involved in ATP binding.</text>
</comment>
<evidence type="ECO:0000256" key="3">
    <source>
        <dbReference type="ARBA" id="ARBA00022598"/>
    </source>
</evidence>
<keyword evidence="2 8" id="KW-0963">Cytoplasm</keyword>
<evidence type="ECO:0000313" key="11">
    <source>
        <dbReference type="Proteomes" id="UP001259982"/>
    </source>
</evidence>
<dbReference type="InterPro" id="IPR012094">
    <property type="entry name" value="tRNA_Ile_lys_synt"/>
</dbReference>
<comment type="similarity">
    <text evidence="8">Belongs to the tRNA(Ile)-lysidine synthase family.</text>
</comment>
<name>A0ABU3B7R3_9GAMM</name>
<dbReference type="EC" id="6.3.4.19" evidence="8"/>
<dbReference type="InterPro" id="IPR012796">
    <property type="entry name" value="Lysidine-tRNA-synth_C"/>
</dbReference>
<dbReference type="Pfam" id="PF09179">
    <property type="entry name" value="TilS"/>
    <property type="match status" value="1"/>
</dbReference>
<keyword evidence="11" id="KW-1185">Reference proteome</keyword>
<comment type="caution">
    <text evidence="10">The sequence shown here is derived from an EMBL/GenBank/DDBJ whole genome shotgun (WGS) entry which is preliminary data.</text>
</comment>
<keyword evidence="4 8" id="KW-0819">tRNA processing</keyword>
<keyword evidence="6 8" id="KW-0067">ATP-binding</keyword>
<evidence type="ECO:0000256" key="5">
    <source>
        <dbReference type="ARBA" id="ARBA00022741"/>
    </source>
</evidence>
<comment type="catalytic activity">
    <reaction evidence="7 8">
        <text>cytidine(34) in tRNA(Ile2) + L-lysine + ATP = lysidine(34) in tRNA(Ile2) + AMP + diphosphate + H(+)</text>
        <dbReference type="Rhea" id="RHEA:43744"/>
        <dbReference type="Rhea" id="RHEA-COMP:10625"/>
        <dbReference type="Rhea" id="RHEA-COMP:10670"/>
        <dbReference type="ChEBI" id="CHEBI:15378"/>
        <dbReference type="ChEBI" id="CHEBI:30616"/>
        <dbReference type="ChEBI" id="CHEBI:32551"/>
        <dbReference type="ChEBI" id="CHEBI:33019"/>
        <dbReference type="ChEBI" id="CHEBI:82748"/>
        <dbReference type="ChEBI" id="CHEBI:83665"/>
        <dbReference type="ChEBI" id="CHEBI:456215"/>
        <dbReference type="EC" id="6.3.4.19"/>
    </reaction>
</comment>
<keyword evidence="5 8" id="KW-0547">Nucleotide-binding</keyword>
<dbReference type="GO" id="GO:0032267">
    <property type="term" value="F:tRNA(Ile)-lysidine synthase activity"/>
    <property type="evidence" value="ECO:0007669"/>
    <property type="project" value="UniProtKB-EC"/>
</dbReference>
<proteinExistence type="inferred from homology"/>
<dbReference type="HAMAP" id="MF_01161">
    <property type="entry name" value="tRNA_Ile_lys_synt"/>
    <property type="match status" value="1"/>
</dbReference>
<dbReference type="InterPro" id="IPR014729">
    <property type="entry name" value="Rossmann-like_a/b/a_fold"/>
</dbReference>
<dbReference type="InterPro" id="IPR011063">
    <property type="entry name" value="TilS/TtcA_N"/>
</dbReference>
<evidence type="ECO:0000256" key="8">
    <source>
        <dbReference type="HAMAP-Rule" id="MF_01161"/>
    </source>
</evidence>
<dbReference type="InterPro" id="IPR012795">
    <property type="entry name" value="tRNA_Ile_lys_synt_N"/>
</dbReference>
<reference evidence="10 11" key="1">
    <citation type="submission" date="2023-09" db="EMBL/GenBank/DDBJ databases">
        <authorList>
            <person name="Rey-Velasco X."/>
        </authorList>
    </citation>
    <scope>NUCLEOTIDE SEQUENCE [LARGE SCALE GENOMIC DNA]</scope>
    <source>
        <strain evidence="10 11">P385</strain>
    </source>
</reference>
<dbReference type="RefSeq" id="WP_311657058.1">
    <property type="nucleotide sequence ID" value="NZ_JAVRHY010000002.1"/>
</dbReference>
<dbReference type="Gene3D" id="1.20.59.20">
    <property type="match status" value="1"/>
</dbReference>
<protein>
    <recommendedName>
        <fullName evidence="8">tRNA(Ile)-lysidine synthase</fullName>
        <ecNumber evidence="8">6.3.4.19</ecNumber>
    </recommendedName>
    <alternativeName>
        <fullName evidence="8">tRNA(Ile)-2-lysyl-cytidine synthase</fullName>
    </alternativeName>
    <alternativeName>
        <fullName evidence="8">tRNA(Ile)-lysidine synthetase</fullName>
    </alternativeName>
</protein>
<feature type="domain" description="Lysidine-tRNA(Ile) synthetase C-terminal" evidence="9">
    <location>
        <begin position="352"/>
        <end position="423"/>
    </location>
</feature>
<feature type="binding site" evidence="8">
    <location>
        <begin position="29"/>
        <end position="34"/>
    </location>
    <ligand>
        <name>ATP</name>
        <dbReference type="ChEBI" id="CHEBI:30616"/>
    </ligand>
</feature>
<evidence type="ECO:0000259" key="9">
    <source>
        <dbReference type="SMART" id="SM00977"/>
    </source>
</evidence>
<evidence type="ECO:0000256" key="7">
    <source>
        <dbReference type="ARBA" id="ARBA00048539"/>
    </source>
</evidence>
<dbReference type="Pfam" id="PF11734">
    <property type="entry name" value="TilS_C"/>
    <property type="match status" value="1"/>
</dbReference>
<dbReference type="InterPro" id="IPR015262">
    <property type="entry name" value="tRNA_Ile_lys_synt_subst-bd"/>
</dbReference>